<reference evidence="2" key="2">
    <citation type="journal article" date="2008" name="Genome Biol.">
        <title>Improved genome assembly and evidence-based global gene model set for the chordate Ciona intestinalis: new insight into intron and operon populations.</title>
        <authorList>
            <person name="Satou Y."/>
            <person name="Mineta K."/>
            <person name="Ogasawara M."/>
            <person name="Sasakura Y."/>
            <person name="Shoguchi E."/>
            <person name="Ueno K."/>
            <person name="Yamada L."/>
            <person name="Matsumoto J."/>
            <person name="Wasserscheid J."/>
            <person name="Dewar K."/>
            <person name="Wiley G.B."/>
            <person name="Macmil S.L."/>
            <person name="Roe B.A."/>
            <person name="Zeller R.W."/>
            <person name="Hastings K.E."/>
            <person name="Lemaire P."/>
            <person name="Lindquist E."/>
            <person name="Endo T."/>
            <person name="Hotta K."/>
            <person name="Inaba K."/>
        </authorList>
    </citation>
    <scope>NUCLEOTIDE SEQUENCE [LARGE SCALE GENOMIC DNA]</scope>
    <source>
        <strain evidence="2">wild type</strain>
    </source>
</reference>
<feature type="domain" description="VWFA" evidence="1">
    <location>
        <begin position="1"/>
        <end position="86"/>
    </location>
</feature>
<sequence>MLKAENGNRPDVQDLVVLITDGRAQDRVDLVSADLRATGAVVFVVAVILPGSTIRLSQMLEISGTNETLLIVDSGFDGLDTAFSSMLTKYFCPTDLCLNI</sequence>
<accession>H2XPP8</accession>
<protein>
    <recommendedName>
        <fullName evidence="1">VWFA domain-containing protein</fullName>
    </recommendedName>
</protein>
<dbReference type="EMBL" id="EAAA01001291">
    <property type="status" value="NOT_ANNOTATED_CDS"/>
    <property type="molecule type" value="Genomic_DNA"/>
</dbReference>
<evidence type="ECO:0000259" key="1">
    <source>
        <dbReference type="PROSITE" id="PS50234"/>
    </source>
</evidence>
<evidence type="ECO:0000313" key="3">
    <source>
        <dbReference type="Proteomes" id="UP000008144"/>
    </source>
</evidence>
<name>H2XPP8_CIOIN</name>
<dbReference type="Gene3D" id="3.40.50.410">
    <property type="entry name" value="von Willebrand factor, type A domain"/>
    <property type="match status" value="1"/>
</dbReference>
<reference evidence="2" key="4">
    <citation type="submission" date="2025-09" db="UniProtKB">
        <authorList>
            <consortium name="Ensembl"/>
        </authorList>
    </citation>
    <scope>IDENTIFICATION</scope>
</reference>
<dbReference type="InterPro" id="IPR036465">
    <property type="entry name" value="vWFA_dom_sf"/>
</dbReference>
<dbReference type="InterPro" id="IPR002035">
    <property type="entry name" value="VWF_A"/>
</dbReference>
<reference evidence="3" key="1">
    <citation type="journal article" date="2002" name="Science">
        <title>The draft genome of Ciona intestinalis: insights into chordate and vertebrate origins.</title>
        <authorList>
            <person name="Dehal P."/>
            <person name="Satou Y."/>
            <person name="Campbell R.K."/>
            <person name="Chapman J."/>
            <person name="Degnan B."/>
            <person name="De Tomaso A."/>
            <person name="Davidson B."/>
            <person name="Di Gregorio A."/>
            <person name="Gelpke M."/>
            <person name="Goodstein D.M."/>
            <person name="Harafuji N."/>
            <person name="Hastings K.E."/>
            <person name="Ho I."/>
            <person name="Hotta K."/>
            <person name="Huang W."/>
            <person name="Kawashima T."/>
            <person name="Lemaire P."/>
            <person name="Martinez D."/>
            <person name="Meinertzhagen I.A."/>
            <person name="Necula S."/>
            <person name="Nonaka M."/>
            <person name="Putnam N."/>
            <person name="Rash S."/>
            <person name="Saiga H."/>
            <person name="Satake M."/>
            <person name="Terry A."/>
            <person name="Yamada L."/>
            <person name="Wang H.G."/>
            <person name="Awazu S."/>
            <person name="Azumi K."/>
            <person name="Boore J."/>
            <person name="Branno M."/>
            <person name="Chin-Bow S."/>
            <person name="DeSantis R."/>
            <person name="Doyle S."/>
            <person name="Francino P."/>
            <person name="Keys D.N."/>
            <person name="Haga S."/>
            <person name="Hayashi H."/>
            <person name="Hino K."/>
            <person name="Imai K.S."/>
            <person name="Inaba K."/>
            <person name="Kano S."/>
            <person name="Kobayashi K."/>
            <person name="Kobayashi M."/>
            <person name="Lee B.I."/>
            <person name="Makabe K.W."/>
            <person name="Manohar C."/>
            <person name="Matassi G."/>
            <person name="Medina M."/>
            <person name="Mochizuki Y."/>
            <person name="Mount S."/>
            <person name="Morishita T."/>
            <person name="Miura S."/>
            <person name="Nakayama A."/>
            <person name="Nishizaka S."/>
            <person name="Nomoto H."/>
            <person name="Ohta F."/>
            <person name="Oishi K."/>
            <person name="Rigoutsos I."/>
            <person name="Sano M."/>
            <person name="Sasaki A."/>
            <person name="Sasakura Y."/>
            <person name="Shoguchi E."/>
            <person name="Shin-i T."/>
            <person name="Spagnuolo A."/>
            <person name="Stainier D."/>
            <person name="Suzuki M.M."/>
            <person name="Tassy O."/>
            <person name="Takatori N."/>
            <person name="Tokuoka M."/>
            <person name="Yagi K."/>
            <person name="Yoshizaki F."/>
            <person name="Wada S."/>
            <person name="Zhang C."/>
            <person name="Hyatt P.D."/>
            <person name="Larimer F."/>
            <person name="Detter C."/>
            <person name="Doggett N."/>
            <person name="Glavina T."/>
            <person name="Hawkins T."/>
            <person name="Richardson P."/>
            <person name="Lucas S."/>
            <person name="Kohara Y."/>
            <person name="Levine M."/>
            <person name="Satoh N."/>
            <person name="Rokhsar D.S."/>
        </authorList>
    </citation>
    <scope>NUCLEOTIDE SEQUENCE [LARGE SCALE GENOMIC DNA]</scope>
</reference>
<dbReference type="Pfam" id="PF00092">
    <property type="entry name" value="VWA"/>
    <property type="match status" value="1"/>
</dbReference>
<reference evidence="2" key="3">
    <citation type="submission" date="2025-08" db="UniProtKB">
        <authorList>
            <consortium name="Ensembl"/>
        </authorList>
    </citation>
    <scope>IDENTIFICATION</scope>
</reference>
<dbReference type="HOGENOM" id="CLU_008905_3_2_1"/>
<keyword evidence="3" id="KW-1185">Reference proteome</keyword>
<dbReference type="OMA" id="MLTKYFC"/>
<proteinExistence type="predicted"/>
<dbReference type="Ensembl" id="ENSCINT00000036027.1">
    <property type="protein sequence ID" value="ENSCINP00000031632.1"/>
    <property type="gene ID" value="ENSCING00000021123.1"/>
</dbReference>
<organism evidence="2 3">
    <name type="scientific">Ciona intestinalis</name>
    <name type="common">Transparent sea squirt</name>
    <name type="synonym">Ascidia intestinalis</name>
    <dbReference type="NCBI Taxonomy" id="7719"/>
    <lineage>
        <taxon>Eukaryota</taxon>
        <taxon>Metazoa</taxon>
        <taxon>Chordata</taxon>
        <taxon>Tunicata</taxon>
        <taxon>Ascidiacea</taxon>
        <taxon>Phlebobranchia</taxon>
        <taxon>Cionidae</taxon>
        <taxon>Ciona</taxon>
    </lineage>
</organism>
<dbReference type="PROSITE" id="PS50234">
    <property type="entry name" value="VWFA"/>
    <property type="match status" value="1"/>
</dbReference>
<evidence type="ECO:0000313" key="2">
    <source>
        <dbReference type="Ensembl" id="ENSCINP00000031632.1"/>
    </source>
</evidence>
<dbReference type="GeneTree" id="ENSGT00940000167520"/>
<dbReference type="SUPFAM" id="SSF53300">
    <property type="entry name" value="vWA-like"/>
    <property type="match status" value="1"/>
</dbReference>
<dbReference type="AlphaFoldDB" id="H2XPP8"/>
<dbReference type="InParanoid" id="H2XPP8"/>
<dbReference type="Proteomes" id="UP000008144">
    <property type="component" value="Chromosome 14"/>
</dbReference>